<evidence type="ECO:0000313" key="2">
    <source>
        <dbReference type="EMBL" id="KAJ1132662.1"/>
    </source>
</evidence>
<sequence>MVQFRYAPGSIGFRSELLGVEPVVRESLFRVMFGFDSLQAATGSRDPGGSRRRGSPVLLITSQRSLRGEERPTAELPPDS</sequence>
<organism evidence="2 3">
    <name type="scientific">Pleurodeles waltl</name>
    <name type="common">Iberian ribbed newt</name>
    <dbReference type="NCBI Taxonomy" id="8319"/>
    <lineage>
        <taxon>Eukaryota</taxon>
        <taxon>Metazoa</taxon>
        <taxon>Chordata</taxon>
        <taxon>Craniata</taxon>
        <taxon>Vertebrata</taxon>
        <taxon>Euteleostomi</taxon>
        <taxon>Amphibia</taxon>
        <taxon>Batrachia</taxon>
        <taxon>Caudata</taxon>
        <taxon>Salamandroidea</taxon>
        <taxon>Salamandridae</taxon>
        <taxon>Pleurodelinae</taxon>
        <taxon>Pleurodeles</taxon>
    </lineage>
</organism>
<gene>
    <name evidence="2" type="ORF">NDU88_010969</name>
</gene>
<feature type="region of interest" description="Disordered" evidence="1">
    <location>
        <begin position="40"/>
        <end position="80"/>
    </location>
</feature>
<proteinExistence type="predicted"/>
<name>A0AAV7PZY3_PLEWA</name>
<dbReference type="EMBL" id="JANPWB010000011">
    <property type="protein sequence ID" value="KAJ1132662.1"/>
    <property type="molecule type" value="Genomic_DNA"/>
</dbReference>
<keyword evidence="3" id="KW-1185">Reference proteome</keyword>
<dbReference type="Proteomes" id="UP001066276">
    <property type="component" value="Chromosome 7"/>
</dbReference>
<reference evidence="2" key="1">
    <citation type="journal article" date="2022" name="bioRxiv">
        <title>Sequencing and chromosome-scale assembly of the giantPleurodeles waltlgenome.</title>
        <authorList>
            <person name="Brown T."/>
            <person name="Elewa A."/>
            <person name="Iarovenko S."/>
            <person name="Subramanian E."/>
            <person name="Araus A.J."/>
            <person name="Petzold A."/>
            <person name="Susuki M."/>
            <person name="Suzuki K.-i.T."/>
            <person name="Hayashi T."/>
            <person name="Toyoda A."/>
            <person name="Oliveira C."/>
            <person name="Osipova E."/>
            <person name="Leigh N.D."/>
            <person name="Simon A."/>
            <person name="Yun M.H."/>
        </authorList>
    </citation>
    <scope>NUCLEOTIDE SEQUENCE</scope>
    <source>
        <strain evidence="2">20211129_DDA</strain>
        <tissue evidence="2">Liver</tissue>
    </source>
</reference>
<evidence type="ECO:0000313" key="3">
    <source>
        <dbReference type="Proteomes" id="UP001066276"/>
    </source>
</evidence>
<evidence type="ECO:0000256" key="1">
    <source>
        <dbReference type="SAM" id="MobiDB-lite"/>
    </source>
</evidence>
<dbReference type="AlphaFoldDB" id="A0AAV7PZY3"/>
<accession>A0AAV7PZY3</accession>
<comment type="caution">
    <text evidence="2">The sequence shown here is derived from an EMBL/GenBank/DDBJ whole genome shotgun (WGS) entry which is preliminary data.</text>
</comment>
<protein>
    <submittedName>
        <fullName evidence="2">Uncharacterized protein</fullName>
    </submittedName>
</protein>